<sequence length="80" mass="8845">MGMRNAAACTHTAASGGRVFSDPSDSLIDNILGELPEHVRASHTTFEGLWVEQEIRKRPTTAADGTWLGDHKFCFENQKE</sequence>
<evidence type="ECO:0000313" key="2">
    <source>
        <dbReference type="Proteomes" id="UP000001055"/>
    </source>
</evidence>
<dbReference type="KEGG" id="pno:SNOG_13184"/>
<dbReference type="RefSeq" id="XP_001803396.1">
    <property type="nucleotide sequence ID" value="XM_001803344.1"/>
</dbReference>
<organism evidence="1 2">
    <name type="scientific">Phaeosphaeria nodorum (strain SN15 / ATCC MYA-4574 / FGSC 10173)</name>
    <name type="common">Glume blotch fungus</name>
    <name type="synonym">Parastagonospora nodorum</name>
    <dbReference type="NCBI Taxonomy" id="321614"/>
    <lineage>
        <taxon>Eukaryota</taxon>
        <taxon>Fungi</taxon>
        <taxon>Dikarya</taxon>
        <taxon>Ascomycota</taxon>
        <taxon>Pezizomycotina</taxon>
        <taxon>Dothideomycetes</taxon>
        <taxon>Pleosporomycetidae</taxon>
        <taxon>Pleosporales</taxon>
        <taxon>Pleosporineae</taxon>
        <taxon>Phaeosphaeriaceae</taxon>
        <taxon>Parastagonospora</taxon>
    </lineage>
</organism>
<dbReference type="Proteomes" id="UP000001055">
    <property type="component" value="Unassembled WGS sequence"/>
</dbReference>
<accession>Q0U4Y0</accession>
<dbReference type="AlphaFoldDB" id="Q0U4Y0"/>
<protein>
    <submittedName>
        <fullName evidence="1">Uncharacterized protein</fullName>
    </submittedName>
</protein>
<dbReference type="InParanoid" id="Q0U4Y0"/>
<evidence type="ECO:0000313" key="1">
    <source>
        <dbReference type="EMBL" id="EAT79511.1"/>
    </source>
</evidence>
<proteinExistence type="predicted"/>
<dbReference type="GeneID" id="5980311"/>
<dbReference type="EMBL" id="CH445349">
    <property type="protein sequence ID" value="EAT79511.1"/>
    <property type="molecule type" value="Genomic_DNA"/>
</dbReference>
<gene>
    <name evidence="1" type="ORF">SNOG_13184</name>
</gene>
<reference evidence="2" key="1">
    <citation type="journal article" date="2007" name="Plant Cell">
        <title>Dothideomycete-plant interactions illuminated by genome sequencing and EST analysis of the wheat pathogen Stagonospora nodorum.</title>
        <authorList>
            <person name="Hane J.K."/>
            <person name="Lowe R.G."/>
            <person name="Solomon P.S."/>
            <person name="Tan K.C."/>
            <person name="Schoch C.L."/>
            <person name="Spatafora J.W."/>
            <person name="Crous P.W."/>
            <person name="Kodira C."/>
            <person name="Birren B.W."/>
            <person name="Galagan J.E."/>
            <person name="Torriani S.F."/>
            <person name="McDonald B.A."/>
            <person name="Oliver R.P."/>
        </authorList>
    </citation>
    <scope>NUCLEOTIDE SEQUENCE [LARGE SCALE GENOMIC DNA]</scope>
    <source>
        <strain evidence="2">SN15 / ATCC MYA-4574 / FGSC 10173</strain>
    </source>
</reference>
<name>Q0U4Y0_PHANO</name>